<dbReference type="Proteomes" id="UP000253908">
    <property type="component" value="Chromosome"/>
</dbReference>
<dbReference type="AlphaFoldDB" id="A0A345PLE1"/>
<keyword evidence="4 6" id="KW-1133">Transmembrane helix</keyword>
<evidence type="ECO:0000313" key="8">
    <source>
        <dbReference type="Proteomes" id="UP000253908"/>
    </source>
</evidence>
<name>A0A345PLE1_9BACI</name>
<evidence type="ECO:0000256" key="2">
    <source>
        <dbReference type="ARBA" id="ARBA00022475"/>
    </source>
</evidence>
<reference evidence="8" key="1">
    <citation type="submission" date="2017-11" db="EMBL/GenBank/DDBJ databases">
        <authorList>
            <person name="Zhu W."/>
        </authorList>
    </citation>
    <scope>NUCLEOTIDE SEQUENCE [LARGE SCALE GENOMIC DNA]</scope>
    <source>
        <strain evidence="8">160</strain>
    </source>
</reference>
<gene>
    <name evidence="7" type="ORF">CUC15_18545</name>
</gene>
<evidence type="ECO:0000256" key="6">
    <source>
        <dbReference type="SAM" id="Phobius"/>
    </source>
</evidence>
<dbReference type="PANTHER" id="PTHR33931:SF2">
    <property type="entry name" value="HOLIN-LIKE PROTEIN CIDA"/>
    <property type="match status" value="1"/>
</dbReference>
<evidence type="ECO:0000256" key="1">
    <source>
        <dbReference type="ARBA" id="ARBA00004651"/>
    </source>
</evidence>
<proteinExistence type="predicted"/>
<comment type="subcellular location">
    <subcellularLocation>
        <location evidence="1">Cell membrane</location>
        <topology evidence="1">Multi-pass membrane protein</topology>
    </subcellularLocation>
</comment>
<dbReference type="KEGG" id="ocn:CUC15_18545"/>
<keyword evidence="5 6" id="KW-0472">Membrane</keyword>
<dbReference type="PANTHER" id="PTHR33931">
    <property type="entry name" value="HOLIN-LIKE PROTEIN CIDA-RELATED"/>
    <property type="match status" value="1"/>
</dbReference>
<feature type="transmembrane region" description="Helical" evidence="6">
    <location>
        <begin position="88"/>
        <end position="110"/>
    </location>
</feature>
<dbReference type="RefSeq" id="WP_114918107.1">
    <property type="nucleotide sequence ID" value="NZ_CP024848.1"/>
</dbReference>
<evidence type="ECO:0000256" key="5">
    <source>
        <dbReference type="ARBA" id="ARBA00023136"/>
    </source>
</evidence>
<sequence>MLTIFKTVFQIAILYIFFQLGEWIQQSLHLFIPGSVIGMVILFLLLLLNVVKPSWIDLGSKFIIRHLVLFFIPVTVGVIEYLDLFKGYGLILVIIVIISTLLVMISSGLVSQWLVRRKEINND</sequence>
<evidence type="ECO:0000256" key="3">
    <source>
        <dbReference type="ARBA" id="ARBA00022692"/>
    </source>
</evidence>
<keyword evidence="2" id="KW-1003">Cell membrane</keyword>
<dbReference type="InterPro" id="IPR005538">
    <property type="entry name" value="LrgA/CidA"/>
</dbReference>
<dbReference type="Pfam" id="PF03788">
    <property type="entry name" value="LrgA"/>
    <property type="match status" value="1"/>
</dbReference>
<feature type="transmembrane region" description="Helical" evidence="6">
    <location>
        <begin position="63"/>
        <end position="82"/>
    </location>
</feature>
<dbReference type="EMBL" id="CP024848">
    <property type="protein sequence ID" value="AXI10821.1"/>
    <property type="molecule type" value="Genomic_DNA"/>
</dbReference>
<dbReference type="NCBIfam" id="NF002460">
    <property type="entry name" value="PRK01658.1"/>
    <property type="match status" value="1"/>
</dbReference>
<protein>
    <submittedName>
        <fullName evidence="7">CidA/LrgA family protein</fullName>
    </submittedName>
</protein>
<keyword evidence="8" id="KW-1185">Reference proteome</keyword>
<keyword evidence="3 6" id="KW-0812">Transmembrane</keyword>
<evidence type="ECO:0000313" key="7">
    <source>
        <dbReference type="EMBL" id="AXI10821.1"/>
    </source>
</evidence>
<feature type="transmembrane region" description="Helical" evidence="6">
    <location>
        <begin position="7"/>
        <end position="24"/>
    </location>
</feature>
<accession>A0A345PLE1</accession>
<dbReference type="GO" id="GO:0005886">
    <property type="term" value="C:plasma membrane"/>
    <property type="evidence" value="ECO:0007669"/>
    <property type="project" value="UniProtKB-SubCell"/>
</dbReference>
<organism evidence="7 8">
    <name type="scientific">Oceanobacillus zhaokaii</name>
    <dbReference type="NCBI Taxonomy" id="2052660"/>
    <lineage>
        <taxon>Bacteria</taxon>
        <taxon>Bacillati</taxon>
        <taxon>Bacillota</taxon>
        <taxon>Bacilli</taxon>
        <taxon>Bacillales</taxon>
        <taxon>Bacillaceae</taxon>
        <taxon>Oceanobacillus</taxon>
    </lineage>
</organism>
<evidence type="ECO:0000256" key="4">
    <source>
        <dbReference type="ARBA" id="ARBA00022989"/>
    </source>
</evidence>
<feature type="transmembrane region" description="Helical" evidence="6">
    <location>
        <begin position="30"/>
        <end position="51"/>
    </location>
</feature>
<dbReference type="OrthoDB" id="3176438at2"/>